<dbReference type="InterPro" id="IPR044299">
    <property type="entry name" value="GIS3/ZFP5/ZFP6"/>
</dbReference>
<keyword evidence="1" id="KW-0479">Metal-binding</keyword>
<keyword evidence="1" id="KW-0863">Zinc-finger</keyword>
<dbReference type="Proteomes" id="UP001157006">
    <property type="component" value="Chromosome 3"/>
</dbReference>
<dbReference type="GO" id="GO:0010090">
    <property type="term" value="P:trichome morphogenesis"/>
    <property type="evidence" value="ECO:0007669"/>
    <property type="project" value="InterPro"/>
</dbReference>
<reference evidence="3 4" key="1">
    <citation type="submission" date="2023-01" db="EMBL/GenBank/DDBJ databases">
        <authorList>
            <person name="Kreplak J."/>
        </authorList>
    </citation>
    <scope>NUCLEOTIDE SEQUENCE [LARGE SCALE GENOMIC DNA]</scope>
</reference>
<dbReference type="GO" id="GO:0000976">
    <property type="term" value="F:transcription cis-regulatory region binding"/>
    <property type="evidence" value="ECO:0007669"/>
    <property type="project" value="TreeGrafter"/>
</dbReference>
<accession>A0AAV1A5I1</accession>
<protein>
    <recommendedName>
        <fullName evidence="2">C2H2-type domain-containing protein</fullName>
    </recommendedName>
</protein>
<gene>
    <name evidence="3" type="ORF">VFH_III176640</name>
</gene>
<dbReference type="PANTHER" id="PTHR46353">
    <property type="entry name" value="ZINC FINGER PROTEIN 5"/>
    <property type="match status" value="1"/>
</dbReference>
<dbReference type="PROSITE" id="PS00028">
    <property type="entry name" value="ZINC_FINGER_C2H2_1"/>
    <property type="match status" value="1"/>
</dbReference>
<name>A0AAV1A5I1_VICFA</name>
<dbReference type="GO" id="GO:0009736">
    <property type="term" value="P:cytokinin-activated signaling pathway"/>
    <property type="evidence" value="ECO:0007669"/>
    <property type="project" value="TreeGrafter"/>
</dbReference>
<dbReference type="Pfam" id="PF13912">
    <property type="entry name" value="zf-C2H2_6"/>
    <property type="match status" value="1"/>
</dbReference>
<proteinExistence type="predicted"/>
<dbReference type="PANTHER" id="PTHR46353:SF23">
    <property type="entry name" value="C2H2 ZINC FINGER-CONTAINING PROTEIN-RELATED"/>
    <property type="match status" value="1"/>
</dbReference>
<dbReference type="EMBL" id="OX451738">
    <property type="protein sequence ID" value="CAI8605302.1"/>
    <property type="molecule type" value="Genomic_DNA"/>
</dbReference>
<dbReference type="SUPFAM" id="SSF57667">
    <property type="entry name" value="beta-beta-alpha zinc fingers"/>
    <property type="match status" value="1"/>
</dbReference>
<dbReference type="GO" id="GO:0005634">
    <property type="term" value="C:nucleus"/>
    <property type="evidence" value="ECO:0007669"/>
    <property type="project" value="TreeGrafter"/>
</dbReference>
<keyword evidence="1" id="KW-0862">Zinc</keyword>
<sequence>MSETQTHIVADDSEEFLSLSLGIGSSFKSLEKKEYGCRFCHRKFSSFQALGGHQNAHRREKMLSKIEEFQMENYAQHFYPYYVGSTFYHGIGNPSWPQYAMMNNSGWNNPIPMNNNVGFGNYNEANNQMQVPPYGAGLNSVLMENNNPYVPNTHQISSSLPDLRLRL</sequence>
<evidence type="ECO:0000256" key="1">
    <source>
        <dbReference type="PROSITE-ProRule" id="PRU00042"/>
    </source>
</evidence>
<dbReference type="InterPro" id="IPR013087">
    <property type="entry name" value="Znf_C2H2_type"/>
</dbReference>
<dbReference type="Gene3D" id="3.30.160.60">
    <property type="entry name" value="Classic Zinc Finger"/>
    <property type="match status" value="1"/>
</dbReference>
<dbReference type="PROSITE" id="PS50157">
    <property type="entry name" value="ZINC_FINGER_C2H2_2"/>
    <property type="match status" value="1"/>
</dbReference>
<dbReference type="InterPro" id="IPR036236">
    <property type="entry name" value="Znf_C2H2_sf"/>
</dbReference>
<dbReference type="GO" id="GO:0008270">
    <property type="term" value="F:zinc ion binding"/>
    <property type="evidence" value="ECO:0007669"/>
    <property type="project" value="UniProtKB-KW"/>
</dbReference>
<evidence type="ECO:0000313" key="4">
    <source>
        <dbReference type="Proteomes" id="UP001157006"/>
    </source>
</evidence>
<dbReference type="GO" id="GO:0003700">
    <property type="term" value="F:DNA-binding transcription factor activity"/>
    <property type="evidence" value="ECO:0007669"/>
    <property type="project" value="TreeGrafter"/>
</dbReference>
<keyword evidence="4" id="KW-1185">Reference proteome</keyword>
<dbReference type="AlphaFoldDB" id="A0AAV1A5I1"/>
<organism evidence="3 4">
    <name type="scientific">Vicia faba</name>
    <name type="common">Broad bean</name>
    <name type="synonym">Faba vulgaris</name>
    <dbReference type="NCBI Taxonomy" id="3906"/>
    <lineage>
        <taxon>Eukaryota</taxon>
        <taxon>Viridiplantae</taxon>
        <taxon>Streptophyta</taxon>
        <taxon>Embryophyta</taxon>
        <taxon>Tracheophyta</taxon>
        <taxon>Spermatophyta</taxon>
        <taxon>Magnoliopsida</taxon>
        <taxon>eudicotyledons</taxon>
        <taxon>Gunneridae</taxon>
        <taxon>Pentapetalae</taxon>
        <taxon>rosids</taxon>
        <taxon>fabids</taxon>
        <taxon>Fabales</taxon>
        <taxon>Fabaceae</taxon>
        <taxon>Papilionoideae</taxon>
        <taxon>50 kb inversion clade</taxon>
        <taxon>NPAAA clade</taxon>
        <taxon>Hologalegina</taxon>
        <taxon>IRL clade</taxon>
        <taxon>Fabeae</taxon>
        <taxon>Vicia</taxon>
    </lineage>
</organism>
<evidence type="ECO:0000259" key="2">
    <source>
        <dbReference type="PROSITE" id="PS50157"/>
    </source>
</evidence>
<dbReference type="GO" id="GO:0009740">
    <property type="term" value="P:gibberellic acid mediated signaling pathway"/>
    <property type="evidence" value="ECO:0007669"/>
    <property type="project" value="TreeGrafter"/>
</dbReference>
<feature type="domain" description="C2H2-type" evidence="2">
    <location>
        <begin position="35"/>
        <end position="62"/>
    </location>
</feature>
<evidence type="ECO:0000313" key="3">
    <source>
        <dbReference type="EMBL" id="CAI8605302.1"/>
    </source>
</evidence>